<dbReference type="AlphaFoldDB" id="W6ZXJ6"/>
<feature type="compositionally biased region" description="Polar residues" evidence="1">
    <location>
        <begin position="94"/>
        <end position="105"/>
    </location>
</feature>
<feature type="region of interest" description="Disordered" evidence="1">
    <location>
        <begin position="1"/>
        <end position="63"/>
    </location>
</feature>
<evidence type="ECO:0000313" key="2">
    <source>
        <dbReference type="EMBL" id="EUD63985.1"/>
    </source>
</evidence>
<proteinExistence type="predicted"/>
<dbReference type="GeneID" id="20040911"/>
<dbReference type="VEuPathDB" id="PlasmoDB:C922_05637"/>
<dbReference type="RefSeq" id="XP_008819430.1">
    <property type="nucleotide sequence ID" value="XM_008821208.1"/>
</dbReference>
<evidence type="ECO:0000313" key="3">
    <source>
        <dbReference type="Proteomes" id="UP000030640"/>
    </source>
</evidence>
<feature type="compositionally biased region" description="Polar residues" evidence="1">
    <location>
        <begin position="44"/>
        <end position="62"/>
    </location>
</feature>
<protein>
    <submittedName>
        <fullName evidence="2">Uncharacterized protein</fullName>
    </submittedName>
</protein>
<feature type="region of interest" description="Disordered" evidence="1">
    <location>
        <begin position="88"/>
        <end position="111"/>
    </location>
</feature>
<name>W6ZXJ6_9APIC</name>
<organism evidence="2 3">
    <name type="scientific">Plasmodium inui San Antonio 1</name>
    <dbReference type="NCBI Taxonomy" id="1237626"/>
    <lineage>
        <taxon>Eukaryota</taxon>
        <taxon>Sar</taxon>
        <taxon>Alveolata</taxon>
        <taxon>Apicomplexa</taxon>
        <taxon>Aconoidasida</taxon>
        <taxon>Haemosporida</taxon>
        <taxon>Plasmodiidae</taxon>
        <taxon>Plasmodium</taxon>
        <taxon>Plasmodium (Plasmodium)</taxon>
    </lineage>
</organism>
<accession>W6ZXJ6</accession>
<gene>
    <name evidence="2" type="ORF">C922_05637</name>
</gene>
<dbReference type="EMBL" id="KI965577">
    <property type="protein sequence ID" value="EUD63985.1"/>
    <property type="molecule type" value="Genomic_DNA"/>
</dbReference>
<sequence length="111" mass="12410">MSLEESINTAKADPEIRKKESECPGSFHNLVGGVSDTREKTASENEQYSNNFPKESSRSMDTVPSCDQCRNAMNSNLIPRVCINEIRESRDVSQRSSKQTNQGQSSEEHIS</sequence>
<evidence type="ECO:0000256" key="1">
    <source>
        <dbReference type="SAM" id="MobiDB-lite"/>
    </source>
</evidence>
<reference evidence="2 3" key="1">
    <citation type="submission" date="2013-02" db="EMBL/GenBank/DDBJ databases">
        <title>The Genome Sequence of Plasmodium inui San Antonio 1.</title>
        <authorList>
            <consortium name="The Broad Institute Genome Sequencing Platform"/>
            <consortium name="The Broad Institute Genome Sequencing Center for Infectious Disease"/>
            <person name="Neafsey D."/>
            <person name="Cheeseman I."/>
            <person name="Volkman S."/>
            <person name="Adams J."/>
            <person name="Walker B."/>
            <person name="Young S.K."/>
            <person name="Zeng Q."/>
            <person name="Gargeya S."/>
            <person name="Fitzgerald M."/>
            <person name="Haas B."/>
            <person name="Abouelleil A."/>
            <person name="Alvarado L."/>
            <person name="Arachchi H.M."/>
            <person name="Berlin A.M."/>
            <person name="Chapman S.B."/>
            <person name="Dewar J."/>
            <person name="Goldberg J."/>
            <person name="Griggs A."/>
            <person name="Gujja S."/>
            <person name="Hansen M."/>
            <person name="Howarth C."/>
            <person name="Imamovic A."/>
            <person name="Larimer J."/>
            <person name="McCowan C."/>
            <person name="Murphy C."/>
            <person name="Neiman D."/>
            <person name="Pearson M."/>
            <person name="Priest M."/>
            <person name="Roberts A."/>
            <person name="Saif S."/>
            <person name="Shea T."/>
            <person name="Sisk P."/>
            <person name="Sykes S."/>
            <person name="Wortman J."/>
            <person name="Nusbaum C."/>
            <person name="Birren B."/>
        </authorList>
    </citation>
    <scope>NUCLEOTIDE SEQUENCE [LARGE SCALE GENOMIC DNA]</scope>
    <source>
        <strain evidence="2 3">San Antonio 1</strain>
    </source>
</reference>
<dbReference type="Proteomes" id="UP000030640">
    <property type="component" value="Unassembled WGS sequence"/>
</dbReference>
<keyword evidence="3" id="KW-1185">Reference proteome</keyword>
<feature type="compositionally biased region" description="Basic and acidic residues" evidence="1">
    <location>
        <begin position="12"/>
        <end position="22"/>
    </location>
</feature>